<proteinExistence type="predicted"/>
<gene>
    <name evidence="1" type="ordered locus">sce6214</name>
</gene>
<dbReference type="RefSeq" id="WP_012238835.1">
    <property type="nucleotide sequence ID" value="NC_010162.1"/>
</dbReference>
<protein>
    <submittedName>
        <fullName evidence="1">Uncharacterized protein</fullName>
    </submittedName>
</protein>
<evidence type="ECO:0000313" key="2">
    <source>
        <dbReference type="Proteomes" id="UP000002139"/>
    </source>
</evidence>
<dbReference type="eggNOG" id="ENOG50319SU">
    <property type="taxonomic scope" value="Bacteria"/>
</dbReference>
<dbReference type="KEGG" id="scl:sce6214"/>
<accession>A9GGX8</accession>
<keyword evidence="2" id="KW-1185">Reference proteome</keyword>
<reference evidence="1 2" key="1">
    <citation type="journal article" date="2007" name="Nat. Biotechnol.">
        <title>Complete genome sequence of the myxobacterium Sorangium cellulosum.</title>
        <authorList>
            <person name="Schneiker S."/>
            <person name="Perlova O."/>
            <person name="Kaiser O."/>
            <person name="Gerth K."/>
            <person name="Alici A."/>
            <person name="Altmeyer M.O."/>
            <person name="Bartels D."/>
            <person name="Bekel T."/>
            <person name="Beyer S."/>
            <person name="Bode E."/>
            <person name="Bode H.B."/>
            <person name="Bolten C.J."/>
            <person name="Choudhuri J.V."/>
            <person name="Doss S."/>
            <person name="Elnakady Y.A."/>
            <person name="Frank B."/>
            <person name="Gaigalat L."/>
            <person name="Goesmann A."/>
            <person name="Groeger C."/>
            <person name="Gross F."/>
            <person name="Jelsbak L."/>
            <person name="Jelsbak L."/>
            <person name="Kalinowski J."/>
            <person name="Kegler C."/>
            <person name="Knauber T."/>
            <person name="Konietzny S."/>
            <person name="Kopp M."/>
            <person name="Krause L."/>
            <person name="Krug D."/>
            <person name="Linke B."/>
            <person name="Mahmud T."/>
            <person name="Martinez-Arias R."/>
            <person name="McHardy A.C."/>
            <person name="Merai M."/>
            <person name="Meyer F."/>
            <person name="Mormann S."/>
            <person name="Munoz-Dorado J."/>
            <person name="Perez J."/>
            <person name="Pradella S."/>
            <person name="Rachid S."/>
            <person name="Raddatz G."/>
            <person name="Rosenau F."/>
            <person name="Rueckert C."/>
            <person name="Sasse F."/>
            <person name="Scharfe M."/>
            <person name="Schuster S.C."/>
            <person name="Suen G."/>
            <person name="Treuner-Lange A."/>
            <person name="Velicer G.J."/>
            <person name="Vorholter F.-J."/>
            <person name="Weissman K.J."/>
            <person name="Welch R.D."/>
            <person name="Wenzel S.C."/>
            <person name="Whitworth D.E."/>
            <person name="Wilhelm S."/>
            <person name="Wittmann C."/>
            <person name="Bloecker H."/>
            <person name="Puehler A."/>
            <person name="Mueller R."/>
        </authorList>
    </citation>
    <scope>NUCLEOTIDE SEQUENCE [LARGE SCALE GENOMIC DNA]</scope>
    <source>
        <strain evidence="2">So ce56</strain>
    </source>
</reference>
<organism evidence="1 2">
    <name type="scientific">Sorangium cellulosum (strain So ce56)</name>
    <name type="common">Polyangium cellulosum (strain So ce56)</name>
    <dbReference type="NCBI Taxonomy" id="448385"/>
    <lineage>
        <taxon>Bacteria</taxon>
        <taxon>Pseudomonadati</taxon>
        <taxon>Myxococcota</taxon>
        <taxon>Polyangia</taxon>
        <taxon>Polyangiales</taxon>
        <taxon>Polyangiaceae</taxon>
        <taxon>Sorangium</taxon>
    </lineage>
</organism>
<dbReference type="HOGENOM" id="CLU_348478_0_0_7"/>
<sequence length="809" mass="87324">MAQAPDLDVLLTALREAALVVGVGERLRLQHLLSLSPSLDRQQLKQLVACVIVRSPAQAEKLERIFQAWFEQEEHELDNEVQIACASGMLDASTQEQATSKATGEGDGHSPILSAREEVVRRLGSLGRPSGSGEEPARRAPVLRRAAPWTMASITLASAIAGAALLEADPSRPIELNHGIAAAVHDLLETSDQMAPPLDDAPEPEAATPPPRVISTAPVVTVSPSVAEPAQRVLVPVMTISPIPRLPDLTRLGIGVLAGATAVGLWLVLRRRSYLPAPDAVPLRPGPSDVPLAPPAVRGPVLLRKDEREAIVWGAERLVSEEARRGLDLCASVRATAGAAGLPVLRFHAREEFRTVWLWIDEATEDPIVGRLASEVQETLAQAGLPAMRATYWAVPDRIFTAEGQVLAAHDVEELQNSAAVAVLTDGRALANRYVATDLRLQTDALLRALSRWPRLGMVDFSEGRYGLDAIAAAHGIPVVSPEHIGQLLRQTGWAFPERTPGNVRLDGDELVWSAACALSLRPVDETTAFALHKALALRVAPRRLSALLREGVAAGGYLDWGPEAQARMLAWLRLEDRRVGASDADPVPGGTLLGRALAFWRERYTAEREARAQSEARAGAPWTGTPAERQMRVEQALLDLWDRPMQAARTLYTLATGDAASAVRARLRRYVTLESADVVGSAPAAIVLPWRLSVQPPEVRVIFQELGLGGELAALRREALRRPGRLGLGIGLAAGLSAGAVAAAVREGLATPSEAPTCERPTEDDQVRCDVVRLDRERFRVTAWRGEHRVQAEVDAGARIVVRIEERK</sequence>
<dbReference type="Proteomes" id="UP000002139">
    <property type="component" value="Chromosome"/>
</dbReference>
<evidence type="ECO:0000313" key="1">
    <source>
        <dbReference type="EMBL" id="CAN96381.1"/>
    </source>
</evidence>
<dbReference type="BioCyc" id="SCEL448385:SCE_RS31920-MONOMER"/>
<dbReference type="STRING" id="448385.sce6214"/>
<name>A9GGX8_SORC5</name>
<dbReference type="EMBL" id="AM746676">
    <property type="protein sequence ID" value="CAN96381.1"/>
    <property type="molecule type" value="Genomic_DNA"/>
</dbReference>
<dbReference type="AlphaFoldDB" id="A9GGX8"/>